<evidence type="ECO:0000256" key="2">
    <source>
        <dbReference type="HAMAP-Rule" id="MF_00048"/>
    </source>
</evidence>
<organism evidence="3 4">
    <name type="scientific">Psychromarinibacter sediminicola</name>
    <dbReference type="NCBI Taxonomy" id="3033385"/>
    <lineage>
        <taxon>Bacteria</taxon>
        <taxon>Pseudomonadati</taxon>
        <taxon>Pseudomonadota</taxon>
        <taxon>Alphaproteobacteria</taxon>
        <taxon>Rhodobacterales</taxon>
        <taxon>Paracoccaceae</taxon>
        <taxon>Psychromarinibacter</taxon>
    </lineage>
</organism>
<dbReference type="InterPro" id="IPR011856">
    <property type="entry name" value="tRNA_endonuc-like_dom_sf"/>
</dbReference>
<dbReference type="SUPFAM" id="SSF52980">
    <property type="entry name" value="Restriction endonuclease-like"/>
    <property type="match status" value="1"/>
</dbReference>
<evidence type="ECO:0000313" key="4">
    <source>
        <dbReference type="Proteomes" id="UP001220964"/>
    </source>
</evidence>
<evidence type="ECO:0000313" key="3">
    <source>
        <dbReference type="EMBL" id="MDF0603040.1"/>
    </source>
</evidence>
<dbReference type="PANTHER" id="PTHR34039:SF1">
    <property type="entry name" value="UPF0102 PROTEIN YRAN"/>
    <property type="match status" value="1"/>
</dbReference>
<sequence length="117" mass="12654">MSGSVSYHSSLAAEDIVASDYARRGFALRERRWRGPGGEIDLIFEKAGALVFVEVKKARDFATAAARITARQIERIFTSASCYLAVMPTGQDTETRFDAAYVNGAGAVEVVENAFGV</sequence>
<comment type="caution">
    <text evidence="3">The sequence shown here is derived from an EMBL/GenBank/DDBJ whole genome shotgun (WGS) entry which is preliminary data.</text>
</comment>
<reference evidence="3" key="1">
    <citation type="submission" date="2023-03" db="EMBL/GenBank/DDBJ databases">
        <title>Multiphase analysis and comparison of six strains from genera Psychromarinibacter, Lutimaribacter, and Maritimibacter, including a novel species: Psychromarinibacter sediminicola sp. nov.</title>
        <authorList>
            <person name="Wang Y.-H."/>
            <person name="Ye M.-Q."/>
            <person name="Du Z.-J."/>
        </authorList>
    </citation>
    <scope>NUCLEOTIDE SEQUENCE</scope>
    <source>
        <strain evidence="3">C21-152</strain>
    </source>
</reference>
<dbReference type="Pfam" id="PF02021">
    <property type="entry name" value="UPF0102"/>
    <property type="match status" value="1"/>
</dbReference>
<dbReference type="PANTHER" id="PTHR34039">
    <property type="entry name" value="UPF0102 PROTEIN YRAN"/>
    <property type="match status" value="1"/>
</dbReference>
<proteinExistence type="inferred from homology"/>
<dbReference type="AlphaFoldDB" id="A0AAE3TBW8"/>
<evidence type="ECO:0000256" key="1">
    <source>
        <dbReference type="ARBA" id="ARBA00006738"/>
    </source>
</evidence>
<dbReference type="HAMAP" id="MF_00048">
    <property type="entry name" value="UPF0102"/>
    <property type="match status" value="1"/>
</dbReference>
<dbReference type="InterPro" id="IPR003509">
    <property type="entry name" value="UPF0102_YraN-like"/>
</dbReference>
<name>A0AAE3TBW8_9RHOB</name>
<dbReference type="Proteomes" id="UP001220964">
    <property type="component" value="Unassembled WGS sequence"/>
</dbReference>
<accession>A0AAE3TBW8</accession>
<comment type="similarity">
    <text evidence="1 2">Belongs to the UPF0102 family.</text>
</comment>
<dbReference type="EMBL" id="JARGYC010000072">
    <property type="protein sequence ID" value="MDF0603040.1"/>
    <property type="molecule type" value="Genomic_DNA"/>
</dbReference>
<keyword evidence="4" id="KW-1185">Reference proteome</keyword>
<protein>
    <recommendedName>
        <fullName evidence="2">UPF0102 protein P1J78_20030</fullName>
    </recommendedName>
</protein>
<dbReference type="InterPro" id="IPR011335">
    <property type="entry name" value="Restrct_endonuc-II-like"/>
</dbReference>
<gene>
    <name evidence="3" type="ORF">P1J78_20030</name>
</gene>
<dbReference type="Gene3D" id="3.40.1350.10">
    <property type="match status" value="1"/>
</dbReference>
<dbReference type="RefSeq" id="WP_275569163.1">
    <property type="nucleotide sequence ID" value="NZ_JARGYC010000072.1"/>
</dbReference>
<dbReference type="GO" id="GO:0003676">
    <property type="term" value="F:nucleic acid binding"/>
    <property type="evidence" value="ECO:0007669"/>
    <property type="project" value="InterPro"/>
</dbReference>